<dbReference type="InterPro" id="IPR003838">
    <property type="entry name" value="ABC3_permease_C"/>
</dbReference>
<dbReference type="InterPro" id="IPR025857">
    <property type="entry name" value="MacB_PCD"/>
</dbReference>
<keyword evidence="2" id="KW-1003">Cell membrane</keyword>
<feature type="domain" description="ABC3 transporter permease C-terminal" evidence="7">
    <location>
        <begin position="299"/>
        <end position="414"/>
    </location>
</feature>
<dbReference type="AlphaFoldDB" id="I0K1V6"/>
<keyword evidence="4 6" id="KW-1133">Transmembrane helix</keyword>
<accession>I0K1V6</accession>
<dbReference type="InterPro" id="IPR050250">
    <property type="entry name" value="Macrolide_Exporter_MacB"/>
</dbReference>
<organism evidence="9 10">
    <name type="scientific">Fibrella aestuarina BUZ 2</name>
    <dbReference type="NCBI Taxonomy" id="1166018"/>
    <lineage>
        <taxon>Bacteria</taxon>
        <taxon>Pseudomonadati</taxon>
        <taxon>Bacteroidota</taxon>
        <taxon>Cytophagia</taxon>
        <taxon>Cytophagales</taxon>
        <taxon>Spirosomataceae</taxon>
        <taxon>Fibrella</taxon>
    </lineage>
</organism>
<dbReference type="RefSeq" id="WP_015329209.1">
    <property type="nucleotide sequence ID" value="NC_020054.1"/>
</dbReference>
<feature type="transmembrane region" description="Helical" evidence="6">
    <location>
        <begin position="767"/>
        <end position="787"/>
    </location>
</feature>
<dbReference type="PANTHER" id="PTHR30572:SF18">
    <property type="entry name" value="ABC-TYPE MACROLIDE FAMILY EXPORT SYSTEM PERMEASE COMPONENT 2"/>
    <property type="match status" value="1"/>
</dbReference>
<dbReference type="Pfam" id="PF02687">
    <property type="entry name" value="FtsX"/>
    <property type="match status" value="2"/>
</dbReference>
<feature type="transmembrane region" description="Helical" evidence="6">
    <location>
        <begin position="386"/>
        <end position="410"/>
    </location>
</feature>
<sequence>MFTNYLKIALRTIWKQKAHSSINVIGLSVAFASAILLFLAAQFELSYDQFHQNRERIHRLSLKEVHTDRVEYGTNMPIPMMPMLRANYPGQIQYATRFEESDGQIVRNGRIWNGDVDYVDADFLRMFSFPMAKGDARTALNNLNDLVLNEQVAQAVFGENEPVGQLLSLNLNGVKKAFVVRGVMRNAPASSTLENEVLIRFENFPEYQSSRDQWNWRTHDVYVQLANGVRAETFEKQMVPFVKKQYAEDIAQARRQGAQPDERGEFVSLRLTNLSDVHFDRVNDHRAVDRTYPRVLLGVSLLIMLIAGINFVNLSIARSLNRAKEVGMRKALGALRQQIIGQFSGEALLICSIALITGLLLVVVLLPRYNAIFNGHLSFAQLQQPGIWLGLLVSFTLISLLTGVYPAWLASRFNAVEVLKGKVGRGGRVGGVRNTLIVLQFAVSVLLIGCTLVVWRQMNYLRDKPLGYDQTQVISIPVGYETNGYRLLTYLRNQLADQPQILDITGSDINLGRGKDGASSKSKYSFTLDEKKYQTNALNIDYDYVETLGLKLVAGRTLSRQFPSDSAKSCLINESMVRHMGVKDPIGMIIPIEGGKTVVGVVNDYHFASLHDQIEPITLFFNKPFGLSYIFVRVAATNPASTMALLERTYRTMAPNSQFQGSFLNENVNNQYKREQRLATVFVTAAWLAILLSCVGLFAIALISIQARTKEIGVRKVLGASVPNIVALLSKDFLKLVVIGIVIATPLAWWAMNQWLADFAYRIDVSWWVFALAGLLAIGIALLTVSFQSIKAALMNPVKSLRSE</sequence>
<dbReference type="PANTHER" id="PTHR30572">
    <property type="entry name" value="MEMBRANE COMPONENT OF TRANSPORTER-RELATED"/>
    <property type="match status" value="1"/>
</dbReference>
<keyword evidence="10" id="KW-1185">Reference proteome</keyword>
<keyword evidence="5 6" id="KW-0472">Membrane</keyword>
<dbReference type="GO" id="GO:0005886">
    <property type="term" value="C:plasma membrane"/>
    <property type="evidence" value="ECO:0007669"/>
    <property type="project" value="UniProtKB-SubCell"/>
</dbReference>
<dbReference type="Pfam" id="PF12704">
    <property type="entry name" value="MacB_PCD"/>
    <property type="match status" value="1"/>
</dbReference>
<feature type="transmembrane region" description="Helical" evidence="6">
    <location>
        <begin position="347"/>
        <end position="366"/>
    </location>
</feature>
<evidence type="ECO:0000259" key="8">
    <source>
        <dbReference type="Pfam" id="PF12704"/>
    </source>
</evidence>
<keyword evidence="9" id="KW-0547">Nucleotide-binding</keyword>
<dbReference type="EMBL" id="HE796683">
    <property type="protein sequence ID" value="CCG98109.1"/>
    <property type="molecule type" value="Genomic_DNA"/>
</dbReference>
<feature type="transmembrane region" description="Helical" evidence="6">
    <location>
        <begin position="431"/>
        <end position="455"/>
    </location>
</feature>
<dbReference type="GO" id="GO:0005524">
    <property type="term" value="F:ATP binding"/>
    <property type="evidence" value="ECO:0007669"/>
    <property type="project" value="UniProtKB-KW"/>
</dbReference>
<dbReference type="STRING" id="1166018.FAES_0095"/>
<comment type="subcellular location">
    <subcellularLocation>
        <location evidence="1">Cell membrane</location>
        <topology evidence="1">Multi-pass membrane protein</topology>
    </subcellularLocation>
</comment>
<feature type="transmembrane region" description="Helical" evidence="6">
    <location>
        <begin position="295"/>
        <end position="320"/>
    </location>
</feature>
<evidence type="ECO:0000256" key="3">
    <source>
        <dbReference type="ARBA" id="ARBA00022692"/>
    </source>
</evidence>
<dbReference type="OrthoDB" id="5933722at2"/>
<keyword evidence="3 6" id="KW-0812">Transmembrane</keyword>
<proteinExistence type="predicted"/>
<dbReference type="GO" id="GO:0022857">
    <property type="term" value="F:transmembrane transporter activity"/>
    <property type="evidence" value="ECO:0007669"/>
    <property type="project" value="TreeGrafter"/>
</dbReference>
<reference evidence="9 10" key="1">
    <citation type="journal article" date="2012" name="J. Bacteriol.">
        <title>Genome Sequence of Fibrella aestuarina BUZ 2T, a Filamentous Marine Bacterium.</title>
        <authorList>
            <person name="Filippini M."/>
            <person name="Qi W."/>
            <person name="Blom J."/>
            <person name="Goesmann A."/>
            <person name="Smits T.H."/>
            <person name="Bagheri H.C."/>
        </authorList>
    </citation>
    <scope>NUCLEOTIDE SEQUENCE [LARGE SCALE GENOMIC DNA]</scope>
    <source>
        <strain evidence="10">BUZ 2T</strain>
    </source>
</reference>
<evidence type="ECO:0000256" key="2">
    <source>
        <dbReference type="ARBA" id="ARBA00022475"/>
    </source>
</evidence>
<evidence type="ECO:0000256" key="5">
    <source>
        <dbReference type="ARBA" id="ARBA00023136"/>
    </source>
</evidence>
<feature type="domain" description="MacB-like periplasmic core" evidence="8">
    <location>
        <begin position="20"/>
        <end position="238"/>
    </location>
</feature>
<protein>
    <submittedName>
        <fullName evidence="9">Macrolide export ATP-binding/permease protein macB</fullName>
    </submittedName>
</protein>
<name>I0K1V6_9BACT</name>
<feature type="transmembrane region" description="Helical" evidence="6">
    <location>
        <begin position="21"/>
        <end position="43"/>
    </location>
</feature>
<evidence type="ECO:0000313" key="9">
    <source>
        <dbReference type="EMBL" id="CCG98109.1"/>
    </source>
</evidence>
<dbReference type="HOGENOM" id="CLU_008713_1_0_10"/>
<feature type="domain" description="ABC3 transporter permease C-terminal" evidence="7">
    <location>
        <begin position="684"/>
        <end position="797"/>
    </location>
</feature>
<evidence type="ECO:0000256" key="1">
    <source>
        <dbReference type="ARBA" id="ARBA00004651"/>
    </source>
</evidence>
<dbReference type="KEGG" id="fae:FAES_0095"/>
<gene>
    <name evidence="9" type="ORF">FAES_0095</name>
</gene>
<feature type="transmembrane region" description="Helical" evidence="6">
    <location>
        <begin position="733"/>
        <end position="752"/>
    </location>
</feature>
<evidence type="ECO:0000259" key="7">
    <source>
        <dbReference type="Pfam" id="PF02687"/>
    </source>
</evidence>
<dbReference type="eggNOG" id="COG0577">
    <property type="taxonomic scope" value="Bacteria"/>
</dbReference>
<dbReference type="Proteomes" id="UP000011058">
    <property type="component" value="Chromosome"/>
</dbReference>
<evidence type="ECO:0000256" key="6">
    <source>
        <dbReference type="SAM" id="Phobius"/>
    </source>
</evidence>
<keyword evidence="9" id="KW-0067">ATP-binding</keyword>
<evidence type="ECO:0000256" key="4">
    <source>
        <dbReference type="ARBA" id="ARBA00022989"/>
    </source>
</evidence>
<feature type="transmembrane region" description="Helical" evidence="6">
    <location>
        <begin position="678"/>
        <end position="705"/>
    </location>
</feature>
<evidence type="ECO:0000313" key="10">
    <source>
        <dbReference type="Proteomes" id="UP000011058"/>
    </source>
</evidence>